<organism evidence="2 3">
    <name type="scientific">Stephania cephalantha</name>
    <dbReference type="NCBI Taxonomy" id="152367"/>
    <lineage>
        <taxon>Eukaryota</taxon>
        <taxon>Viridiplantae</taxon>
        <taxon>Streptophyta</taxon>
        <taxon>Embryophyta</taxon>
        <taxon>Tracheophyta</taxon>
        <taxon>Spermatophyta</taxon>
        <taxon>Magnoliopsida</taxon>
        <taxon>Ranunculales</taxon>
        <taxon>Menispermaceae</taxon>
        <taxon>Menispermoideae</taxon>
        <taxon>Cissampelideae</taxon>
        <taxon>Stephania</taxon>
    </lineage>
</organism>
<feature type="compositionally biased region" description="Polar residues" evidence="1">
    <location>
        <begin position="1"/>
        <end position="14"/>
    </location>
</feature>
<proteinExistence type="predicted"/>
<feature type="region of interest" description="Disordered" evidence="1">
    <location>
        <begin position="1"/>
        <end position="74"/>
    </location>
</feature>
<sequence length="74" mass="8520">MTPLVTSYGRSSTFDAADKENSQHLVVSSSSVPRPRQKRGHRLYRKPTNHTTCRKKEKNRGYENNEKKSRESIG</sequence>
<dbReference type="AlphaFoldDB" id="A0AAP0L8G4"/>
<feature type="compositionally biased region" description="Basic residues" evidence="1">
    <location>
        <begin position="35"/>
        <end position="58"/>
    </location>
</feature>
<dbReference type="Proteomes" id="UP001419268">
    <property type="component" value="Unassembled WGS sequence"/>
</dbReference>
<protein>
    <submittedName>
        <fullName evidence="2">Uncharacterized protein</fullName>
    </submittedName>
</protein>
<evidence type="ECO:0000313" key="3">
    <source>
        <dbReference type="Proteomes" id="UP001419268"/>
    </source>
</evidence>
<accession>A0AAP0L8G4</accession>
<comment type="caution">
    <text evidence="2">The sequence shown here is derived from an EMBL/GenBank/DDBJ whole genome shotgun (WGS) entry which is preliminary data.</text>
</comment>
<reference evidence="2 3" key="1">
    <citation type="submission" date="2024-01" db="EMBL/GenBank/DDBJ databases">
        <title>Genome assemblies of Stephania.</title>
        <authorList>
            <person name="Yang L."/>
        </authorList>
    </citation>
    <scope>NUCLEOTIDE SEQUENCE [LARGE SCALE GENOMIC DNA]</scope>
    <source>
        <strain evidence="2">JXDWG</strain>
        <tissue evidence="2">Leaf</tissue>
    </source>
</reference>
<evidence type="ECO:0000256" key="1">
    <source>
        <dbReference type="SAM" id="MobiDB-lite"/>
    </source>
</evidence>
<keyword evidence="3" id="KW-1185">Reference proteome</keyword>
<gene>
    <name evidence="2" type="ORF">Scep_000944</name>
</gene>
<evidence type="ECO:0000313" key="2">
    <source>
        <dbReference type="EMBL" id="KAK9165753.1"/>
    </source>
</evidence>
<feature type="compositionally biased region" description="Basic and acidic residues" evidence="1">
    <location>
        <begin position="59"/>
        <end position="74"/>
    </location>
</feature>
<dbReference type="EMBL" id="JBBNAG010000001">
    <property type="protein sequence ID" value="KAK9165753.1"/>
    <property type="molecule type" value="Genomic_DNA"/>
</dbReference>
<name>A0AAP0L8G4_9MAGN</name>